<dbReference type="PROSITE" id="PS00934">
    <property type="entry name" value="GLYOXALASE_I_1"/>
    <property type="match status" value="1"/>
</dbReference>
<gene>
    <name evidence="3" type="ORF">B8V81_1353</name>
</gene>
<dbReference type="InterPro" id="IPR037523">
    <property type="entry name" value="VOC_core"/>
</dbReference>
<accession>A0A2N5N9W6</accession>
<keyword evidence="4" id="KW-1185">Reference proteome</keyword>
<dbReference type="AlphaFoldDB" id="A0A2N5N9W6"/>
<dbReference type="GO" id="GO:0004462">
    <property type="term" value="F:lactoylglutathione lyase activity"/>
    <property type="evidence" value="ECO:0007669"/>
    <property type="project" value="InterPro"/>
</dbReference>
<dbReference type="Gene3D" id="3.10.180.10">
    <property type="entry name" value="2,3-Dihydroxybiphenyl 1,2-Dioxygenase, domain 1"/>
    <property type="match status" value="2"/>
</dbReference>
<evidence type="ECO:0000313" key="3">
    <source>
        <dbReference type="EMBL" id="PLT47129.1"/>
    </source>
</evidence>
<dbReference type="InterPro" id="IPR029068">
    <property type="entry name" value="Glyas_Bleomycin-R_OHBP_Dase"/>
</dbReference>
<dbReference type="PANTHER" id="PTHR43279:SF1">
    <property type="entry name" value="CATECHOL-2,3-DIOXYGENASE"/>
    <property type="match status" value="1"/>
</dbReference>
<dbReference type="SUPFAM" id="SSF54593">
    <property type="entry name" value="Glyoxalase/Bleomycin resistance protein/Dihydroxybiphenyl dioxygenase"/>
    <property type="match status" value="2"/>
</dbReference>
<organism evidence="3 4">
    <name type="scientific">Paenibacillus pasadenensis</name>
    <dbReference type="NCBI Taxonomy" id="217090"/>
    <lineage>
        <taxon>Bacteria</taxon>
        <taxon>Bacillati</taxon>
        <taxon>Bacillota</taxon>
        <taxon>Bacilli</taxon>
        <taxon>Bacillales</taxon>
        <taxon>Paenibacillaceae</taxon>
        <taxon>Paenibacillus</taxon>
    </lineage>
</organism>
<dbReference type="PANTHER" id="PTHR43279">
    <property type="entry name" value="CATECHOL-2,3-DIOXYGENASE"/>
    <property type="match status" value="1"/>
</dbReference>
<dbReference type="InterPro" id="IPR018146">
    <property type="entry name" value="Glyoxalase_1_CS"/>
</dbReference>
<dbReference type="Proteomes" id="UP000234789">
    <property type="component" value="Unassembled WGS sequence"/>
</dbReference>
<dbReference type="EMBL" id="NFEZ01000003">
    <property type="protein sequence ID" value="PLT47129.1"/>
    <property type="molecule type" value="Genomic_DNA"/>
</dbReference>
<dbReference type="PROSITE" id="PS51819">
    <property type="entry name" value="VOC"/>
    <property type="match status" value="2"/>
</dbReference>
<comment type="caution">
    <text evidence="3">The sequence shown here is derived from an EMBL/GenBank/DDBJ whole genome shotgun (WGS) entry which is preliminary data.</text>
</comment>
<dbReference type="GO" id="GO:0046872">
    <property type="term" value="F:metal ion binding"/>
    <property type="evidence" value="ECO:0007669"/>
    <property type="project" value="UniProtKB-KW"/>
</dbReference>
<sequence length="293" mass="31738">MMNNPLQGSIDPAVRIGKVRLKIRDLDRSIAYYRDILGFRVLSRSGGEAALGHAGSDEALLELEERPDAAAVDRRSAAGLYHFAVLVPDRRSLGLVLRNMAEAGIHIGQGDHWVSEALYITDPDGNGIEIYRDRPRSEWTYDESGHVRMGTDPVDVEGLLALAEGQPWEGLPDGTVIGHVHFHVAELEAARQFYCGLLGFDLIVDGWQSMGALFISAGGYHHHIGLNIWAGRGAKHPPENAVGLKFATILFPDEAARQAAADRLRAGGVDVREAEGGLEVVDPSGITLRLSIG</sequence>
<evidence type="ECO:0000256" key="1">
    <source>
        <dbReference type="ARBA" id="ARBA00022723"/>
    </source>
</evidence>
<dbReference type="Pfam" id="PF00903">
    <property type="entry name" value="Glyoxalase"/>
    <property type="match status" value="2"/>
</dbReference>
<evidence type="ECO:0000313" key="4">
    <source>
        <dbReference type="Proteomes" id="UP000234789"/>
    </source>
</evidence>
<feature type="domain" description="VOC" evidence="2">
    <location>
        <begin position="176"/>
        <end position="293"/>
    </location>
</feature>
<dbReference type="CDD" id="cd16359">
    <property type="entry name" value="VOC_BsCatE_like_C"/>
    <property type="match status" value="1"/>
</dbReference>
<dbReference type="InterPro" id="IPR004360">
    <property type="entry name" value="Glyas_Fos-R_dOase_dom"/>
</dbReference>
<proteinExistence type="predicted"/>
<evidence type="ECO:0000259" key="2">
    <source>
        <dbReference type="PROSITE" id="PS51819"/>
    </source>
</evidence>
<reference evidence="3 4" key="1">
    <citation type="submission" date="2017-05" db="EMBL/GenBank/DDBJ databases">
        <title>Functional genome analysis of Paenibacillus pasadenensis strain R16: insights on endophytic life style and antifungal activity.</title>
        <authorList>
            <person name="Passera A."/>
            <person name="Marcolungo L."/>
            <person name="Casati P."/>
            <person name="Brasca M."/>
            <person name="Quaglino F."/>
            <person name="Delledonne M."/>
        </authorList>
    </citation>
    <scope>NUCLEOTIDE SEQUENCE [LARGE SCALE GENOMIC DNA]</scope>
    <source>
        <strain evidence="3 4">R16</strain>
    </source>
</reference>
<name>A0A2N5N9W6_9BACL</name>
<feature type="domain" description="VOC" evidence="2">
    <location>
        <begin position="15"/>
        <end position="133"/>
    </location>
</feature>
<protein>
    <submittedName>
        <fullName evidence="3">Glyoxalase family protein</fullName>
    </submittedName>
</protein>
<keyword evidence="1" id="KW-0479">Metal-binding</keyword>